<reference evidence="2 3" key="1">
    <citation type="submission" date="2018-08" db="EMBL/GenBank/DDBJ databases">
        <title>Sequencing the genomes of 1000 actinobacteria strains.</title>
        <authorList>
            <person name="Klenk H.-P."/>
        </authorList>
    </citation>
    <scope>NUCLEOTIDE SEQUENCE [LARGE SCALE GENOMIC DNA]</scope>
    <source>
        <strain evidence="2 3">DSM 43927</strain>
    </source>
</reference>
<organism evidence="2 3">
    <name type="scientific">Thermomonospora umbrina</name>
    <dbReference type="NCBI Taxonomy" id="111806"/>
    <lineage>
        <taxon>Bacteria</taxon>
        <taxon>Bacillati</taxon>
        <taxon>Actinomycetota</taxon>
        <taxon>Actinomycetes</taxon>
        <taxon>Streptosporangiales</taxon>
        <taxon>Thermomonosporaceae</taxon>
        <taxon>Thermomonospora</taxon>
    </lineage>
</organism>
<feature type="region of interest" description="Disordered" evidence="1">
    <location>
        <begin position="144"/>
        <end position="369"/>
    </location>
</feature>
<evidence type="ECO:0000256" key="1">
    <source>
        <dbReference type="SAM" id="MobiDB-lite"/>
    </source>
</evidence>
<proteinExistence type="predicted"/>
<name>A0A3D9SQ12_9ACTN</name>
<evidence type="ECO:0000313" key="3">
    <source>
        <dbReference type="Proteomes" id="UP000256661"/>
    </source>
</evidence>
<feature type="region of interest" description="Disordered" evidence="1">
    <location>
        <begin position="92"/>
        <end position="114"/>
    </location>
</feature>
<gene>
    <name evidence="2" type="ORF">DFJ69_1475</name>
</gene>
<comment type="caution">
    <text evidence="2">The sequence shown here is derived from an EMBL/GenBank/DDBJ whole genome shotgun (WGS) entry which is preliminary data.</text>
</comment>
<sequence>MRKGARHGGDVRLLRAVRGRGGGRARRRCRGVVGGRRGGGRGALRGGRRVGSPELGGLAGALDAGGQGAFAGAGGTGRRDLEAWGGRRGLGGLARTRRGARGRAGRGRRRGVGLVGDVARRGRTPGLGGTAPGVVGGLLSARRAVGGGSADRGPRRWRRQRLGGGKRGGRGEGHDRPVTPGGPARGVVRSGRAGGSGGPASGDRRLRRGGTRGPSRIAVRGTEGGPVGDPGLGLSRHCGGHPDRRAGGLPVRAQGGAFGGHGRGGQVGVAAPDAGRDDDLAGLADRGQPAPGPGLGQVAGLGEQQLGQPLALDHRTGAEPGEDAGGDDVDDVPGRLQRHPDHHEQQDPGNEHADEHADLNERQWHREPQVVQLVQPLLDAPYVRVRG</sequence>
<feature type="compositionally biased region" description="Basic and acidic residues" evidence="1">
    <location>
        <begin position="338"/>
        <end position="368"/>
    </location>
</feature>
<dbReference type="AlphaFoldDB" id="A0A3D9SQ12"/>
<accession>A0A3D9SQ12</accession>
<evidence type="ECO:0000313" key="2">
    <source>
        <dbReference type="EMBL" id="REE96053.1"/>
    </source>
</evidence>
<dbReference type="EMBL" id="QTTT01000001">
    <property type="protein sequence ID" value="REE96053.1"/>
    <property type="molecule type" value="Genomic_DNA"/>
</dbReference>
<keyword evidence="3" id="KW-1185">Reference proteome</keyword>
<dbReference type="Proteomes" id="UP000256661">
    <property type="component" value="Unassembled WGS sequence"/>
</dbReference>
<feature type="compositionally biased region" description="Basic residues" evidence="1">
    <location>
        <begin position="95"/>
        <end position="111"/>
    </location>
</feature>
<protein>
    <submittedName>
        <fullName evidence="2">Uncharacterized protein</fullName>
    </submittedName>
</protein>
<feature type="compositionally biased region" description="Acidic residues" evidence="1">
    <location>
        <begin position="320"/>
        <end position="331"/>
    </location>
</feature>
<feature type="compositionally biased region" description="Gly residues" evidence="1">
    <location>
        <begin position="222"/>
        <end position="231"/>
    </location>
</feature>
<feature type="compositionally biased region" description="Gly residues" evidence="1">
    <location>
        <begin position="256"/>
        <end position="267"/>
    </location>
</feature>
<feature type="compositionally biased region" description="Low complexity" evidence="1">
    <location>
        <begin position="181"/>
        <end position="191"/>
    </location>
</feature>